<comment type="caution">
    <text evidence="1">The sequence shown here is derived from an EMBL/GenBank/DDBJ whole genome shotgun (WGS) entry which is preliminary data.</text>
</comment>
<proteinExistence type="predicted"/>
<evidence type="ECO:0000313" key="2">
    <source>
        <dbReference type="Proteomes" id="UP000091857"/>
    </source>
</evidence>
<accession>A0ACB7GTI3</accession>
<sequence>MATPQSPRSFGPRRYTYEALAEATDRFSNKNHLGEGGFGQVFKGSLHDQTFAIKKLRIVPDQETREEMEREIRLISYVSHINLVKLVGYCIEGANALLVLEYFPHGSLKVNLHDKDILDWQKRMKIALGTAEGLKYLHVHCDPKIIHQDIKPDNILLDSNFEPKIADFGLALKFPDPRVSHISRSIMGTDIYVDLEDPKRVSDKSDVYSYGVVLLELITGRKPKYQDIDIVNWAKSRIKQALEEEYRGFVDTRLQSFDKIEMKRMVYCAEACVYSRPQLRPSMEKIVLALKGHMPNLKDLHGSTENDTELPHITINKGISSSSTERFQRIFTYQELTIATEGFSGKNLVARSSQCQVYKGYLNGETVTVKKYNYMPGKKEDVFDHIKSISSSVHHNNLVNLLGFCNEGPNRLLVYEFVSEDKSLRSHLHGNVTSTLAWPIRMGIALSIARGMVDLHELYKPLNIYEQYKDDSIFLDGNFQPKFAEYGHGRFLSGAFGLTVNYAKADVYLFGEILMELVTGKPSNEDGVNIAEWAEPVLGMALLHKEYDIVDQKLKEFNATELIRMIKCALACVHRYAHFRPQMSQIAEVLAGNAPPETLK</sequence>
<name>A0ACB7GTI3_MANES</name>
<reference evidence="2" key="1">
    <citation type="journal article" date="2016" name="Nat. Biotechnol.">
        <title>Sequencing wild and cultivated cassava and related species reveals extensive interspecific hybridization and genetic diversity.</title>
        <authorList>
            <person name="Bredeson J.V."/>
            <person name="Lyons J.B."/>
            <person name="Prochnik S.E."/>
            <person name="Wu G.A."/>
            <person name="Ha C.M."/>
            <person name="Edsinger-Gonzales E."/>
            <person name="Grimwood J."/>
            <person name="Schmutz J."/>
            <person name="Rabbi I.Y."/>
            <person name="Egesi C."/>
            <person name="Nauluvula P."/>
            <person name="Lebot V."/>
            <person name="Ndunguru J."/>
            <person name="Mkamilo G."/>
            <person name="Bart R.S."/>
            <person name="Setter T.L."/>
            <person name="Gleadow R.M."/>
            <person name="Kulakow P."/>
            <person name="Ferguson M.E."/>
            <person name="Rounsley S."/>
            <person name="Rokhsar D.S."/>
        </authorList>
    </citation>
    <scope>NUCLEOTIDE SEQUENCE [LARGE SCALE GENOMIC DNA]</scope>
    <source>
        <strain evidence="2">cv. AM560-2</strain>
    </source>
</reference>
<gene>
    <name evidence="1" type="ORF">MANES_11G043250v8</name>
</gene>
<protein>
    <submittedName>
        <fullName evidence="1">Uncharacterized protein</fullName>
    </submittedName>
</protein>
<dbReference type="EMBL" id="CM004397">
    <property type="protein sequence ID" value="KAG8643510.1"/>
    <property type="molecule type" value="Genomic_DNA"/>
</dbReference>
<keyword evidence="2" id="KW-1185">Reference proteome</keyword>
<dbReference type="Proteomes" id="UP000091857">
    <property type="component" value="Chromosome 11"/>
</dbReference>
<organism evidence="1 2">
    <name type="scientific">Manihot esculenta</name>
    <name type="common">Cassava</name>
    <name type="synonym">Jatropha manihot</name>
    <dbReference type="NCBI Taxonomy" id="3983"/>
    <lineage>
        <taxon>Eukaryota</taxon>
        <taxon>Viridiplantae</taxon>
        <taxon>Streptophyta</taxon>
        <taxon>Embryophyta</taxon>
        <taxon>Tracheophyta</taxon>
        <taxon>Spermatophyta</taxon>
        <taxon>Magnoliopsida</taxon>
        <taxon>eudicotyledons</taxon>
        <taxon>Gunneridae</taxon>
        <taxon>Pentapetalae</taxon>
        <taxon>rosids</taxon>
        <taxon>fabids</taxon>
        <taxon>Malpighiales</taxon>
        <taxon>Euphorbiaceae</taxon>
        <taxon>Crotonoideae</taxon>
        <taxon>Manihoteae</taxon>
        <taxon>Manihot</taxon>
    </lineage>
</organism>
<evidence type="ECO:0000313" key="1">
    <source>
        <dbReference type="EMBL" id="KAG8643510.1"/>
    </source>
</evidence>